<protein>
    <submittedName>
        <fullName evidence="1">Uncharacterized protein</fullName>
    </submittedName>
</protein>
<keyword evidence="2" id="KW-1185">Reference proteome</keyword>
<proteinExistence type="predicted"/>
<dbReference type="Proteomes" id="UP000001176">
    <property type="component" value="Chromosome"/>
</dbReference>
<accession>A9HNC3</accession>
<dbReference type="AlphaFoldDB" id="A9HNC3"/>
<reference evidence="1 2" key="1">
    <citation type="journal article" date="2009" name="BMC Genomics">
        <title>Complete genome sequence of the sugarcane nitrogen-fixing endophyte Gluconacetobacter diazotrophicus Pal5.</title>
        <authorList>
            <person name="Bertalan M."/>
            <person name="Albano R."/>
            <person name="Padua V."/>
            <person name="Rouws L."/>
            <person name="Rojas C."/>
            <person name="Hemerly A."/>
            <person name="Teixeira K."/>
            <person name="Schwab S."/>
            <person name="Araujo J."/>
            <person name="Oliveira A."/>
            <person name="Franca L."/>
            <person name="Magalhaes V."/>
            <person name="Alqueres S."/>
            <person name="Cardoso A."/>
            <person name="Almeida W."/>
            <person name="Loureiro M.M."/>
            <person name="Nogueira E."/>
            <person name="Cidade D."/>
            <person name="Oliveira D."/>
            <person name="Simao T."/>
            <person name="Macedo J."/>
            <person name="Valadao A."/>
            <person name="Dreschsel M."/>
            <person name="Freitas F."/>
            <person name="Vidal M."/>
            <person name="Guedes H."/>
            <person name="Rodrigues E."/>
            <person name="Meneses C."/>
            <person name="Brioso P."/>
            <person name="Pozzer L."/>
            <person name="Figueiredo D."/>
            <person name="Montano H."/>
            <person name="Junior J."/>
            <person name="Filho G."/>
            <person name="Flores V."/>
            <person name="Ferreira B."/>
            <person name="Branco A."/>
            <person name="Gonzalez P."/>
            <person name="Guillobel H."/>
            <person name="Lemos M."/>
            <person name="Seibel L."/>
            <person name="Macedo J."/>
            <person name="Alves-Ferreira M."/>
            <person name="Sachetto-Martins G."/>
            <person name="Coelho A."/>
            <person name="Santos E."/>
            <person name="Amaral G."/>
            <person name="Neves A."/>
            <person name="Pacheco A.B."/>
            <person name="Carvalho D."/>
            <person name="Lery L."/>
            <person name="Bisch P."/>
            <person name="Rossle S.C."/>
            <person name="Urmenyi T."/>
            <person name="Kruger W.V."/>
            <person name="Martins O."/>
            <person name="Baldani J.I."/>
            <person name="Ferreira P.C."/>
        </authorList>
    </citation>
    <scope>NUCLEOTIDE SEQUENCE [LARGE SCALE GENOMIC DNA]</scope>
    <source>
        <strain evidence="2">ATCC 49037 / DSM 5601 / CCUG 37298 / CIP 103539 / LMG 7603 / PAl5</strain>
    </source>
</reference>
<evidence type="ECO:0000313" key="1">
    <source>
        <dbReference type="EMBL" id="CAP56424.1"/>
    </source>
</evidence>
<evidence type="ECO:0000313" key="2">
    <source>
        <dbReference type="Proteomes" id="UP000001176"/>
    </source>
</evidence>
<dbReference type="KEGG" id="gdi:GDI2481"/>
<gene>
    <name evidence="1" type="ordered locus">GDI2481</name>
</gene>
<sequence length="65" mass="6658">MPQAPVRVKKAVSKVLLLSAGNARRIAAAGLLKQPQGRSAAPITIVPRSSAKGAWHGGRACSGRS</sequence>
<organism evidence="1 2">
    <name type="scientific">Gluconacetobacter diazotrophicus (strain ATCC 49037 / DSM 5601 / CCUG 37298 / CIP 103539 / LMG 7603 / PAl5)</name>
    <dbReference type="NCBI Taxonomy" id="272568"/>
    <lineage>
        <taxon>Bacteria</taxon>
        <taxon>Pseudomonadati</taxon>
        <taxon>Pseudomonadota</taxon>
        <taxon>Alphaproteobacteria</taxon>
        <taxon>Acetobacterales</taxon>
        <taxon>Acetobacteraceae</taxon>
        <taxon>Gluconacetobacter</taxon>
    </lineage>
</organism>
<name>A9HNC3_GLUDA</name>
<dbReference type="EMBL" id="AM889285">
    <property type="protein sequence ID" value="CAP56424.1"/>
    <property type="molecule type" value="Genomic_DNA"/>
</dbReference>